<organism evidence="3">
    <name type="scientific">Heterosigma akashiwo</name>
    <name type="common">Chromophytic alga</name>
    <name type="synonym">Heterosigma carterae</name>
    <dbReference type="NCBI Taxonomy" id="2829"/>
    <lineage>
        <taxon>Eukaryota</taxon>
        <taxon>Sar</taxon>
        <taxon>Stramenopiles</taxon>
        <taxon>Ochrophyta</taxon>
        <taxon>Raphidophyceae</taxon>
        <taxon>Chattonellales</taxon>
        <taxon>Chattonellaceae</taxon>
        <taxon>Heterosigma</taxon>
    </lineage>
</organism>
<gene>
    <name evidence="3" type="ORF">HAKA00212_LOCUS12596</name>
</gene>
<feature type="domain" description="Glycosyl transferase family 1" evidence="2">
    <location>
        <begin position="477"/>
        <end position="587"/>
    </location>
</feature>
<dbReference type="Pfam" id="PF00534">
    <property type="entry name" value="Glycos_transf_1"/>
    <property type="match status" value="1"/>
</dbReference>
<dbReference type="EMBL" id="HBIU01027320">
    <property type="protein sequence ID" value="CAE0633883.1"/>
    <property type="molecule type" value="Transcribed_RNA"/>
</dbReference>
<evidence type="ECO:0000313" key="3">
    <source>
        <dbReference type="EMBL" id="CAE0633883.1"/>
    </source>
</evidence>
<proteinExistence type="predicted"/>
<dbReference type="SUPFAM" id="SSF53756">
    <property type="entry name" value="UDP-Glycosyltransferase/glycogen phosphorylase"/>
    <property type="match status" value="1"/>
</dbReference>
<dbReference type="PANTHER" id="PTHR46656:SF3">
    <property type="entry name" value="PUTATIVE-RELATED"/>
    <property type="match status" value="1"/>
</dbReference>
<dbReference type="GO" id="GO:0016757">
    <property type="term" value="F:glycosyltransferase activity"/>
    <property type="evidence" value="ECO:0007669"/>
    <property type="project" value="UniProtKB-KW"/>
</dbReference>
<name>A0A7S3XW28_HETAK</name>
<evidence type="ECO:0000259" key="2">
    <source>
        <dbReference type="Pfam" id="PF00534"/>
    </source>
</evidence>
<evidence type="ECO:0000256" key="1">
    <source>
        <dbReference type="ARBA" id="ARBA00022676"/>
    </source>
</evidence>
<keyword evidence="1" id="KW-0328">Glycosyltransferase</keyword>
<dbReference type="InterPro" id="IPR001296">
    <property type="entry name" value="Glyco_trans_1"/>
</dbReference>
<dbReference type="AlphaFoldDB" id="A0A7S3XW28"/>
<dbReference type="PANTHER" id="PTHR46656">
    <property type="entry name" value="PUTATIVE-RELATED"/>
    <property type="match status" value="1"/>
</dbReference>
<dbReference type="CDD" id="cd01635">
    <property type="entry name" value="Glycosyltransferase_GTB-type"/>
    <property type="match status" value="1"/>
</dbReference>
<reference evidence="3" key="1">
    <citation type="submission" date="2021-01" db="EMBL/GenBank/DDBJ databases">
        <authorList>
            <person name="Corre E."/>
            <person name="Pelletier E."/>
            <person name="Niang G."/>
            <person name="Scheremetjew M."/>
            <person name="Finn R."/>
            <person name="Kale V."/>
            <person name="Holt S."/>
            <person name="Cochrane G."/>
            <person name="Meng A."/>
            <person name="Brown T."/>
            <person name="Cohen L."/>
        </authorList>
    </citation>
    <scope>NUCLEOTIDE SEQUENCE</scope>
    <source>
        <strain evidence="3">CCMP3107</strain>
    </source>
</reference>
<keyword evidence="1" id="KW-0808">Transferase</keyword>
<dbReference type="Gene3D" id="3.40.50.2000">
    <property type="entry name" value="Glycogen Phosphorylase B"/>
    <property type="match status" value="1"/>
</dbReference>
<protein>
    <recommendedName>
        <fullName evidence="2">Glycosyl transferase family 1 domain-containing protein</fullName>
    </recommendedName>
</protein>
<accession>A0A7S3XW28</accession>
<sequence length="686" mass="79129">MNYDQNWGMFIPAFLDHHEYFVERDPAVMVSCSNIHETGASLYLEKGFIYLRDQSTHHQRRVVFIALPAHSSGFEVCRDQTAHFVETADIRMILKQNHARLGSHHAPFFSNISYGYSTFSDGISIRPWMREMYAALVYPPPDSDLFEISDCPYSSCQAEIYRAFFSEEVLHSPACNTPGCHTDPSKVSYLGWMLKHVNGIAVFMEGAFYFSLIEQKIWQDRQDLQVVYPEPMGANFLEYKEWFSVFPLRERLIEQQMFQRWDTRWQFERLNHWKFHKQLRSFGDIGVNIYGWHLGIFSIGQIARMFVQMAKTVKMPFTAIEASLIGLKKFVNPKRAPYKITRSPCEPFNLVVMNADCTWIFDQDFPKVIRQNKYNIAFWTWELEIFPKKWMSALSSFDEIWCPSKFIKDSIEQSSGYDGTIVRVLPIPLNSSFTFVESDSFFYNGHSIAAGQTELNGTIHHKPFVFGAAFDFASISMRKNPEAVIRAFADAFPLNHENSNKYELLIHCLSGTTKDLGDLRRVAAGDPRVKFVHKVLTDFELKKLRVYQDCYVSLHRSEGYGMNILEAFSLGIPVIATNYSGNVDFFGPVSKFEGICSFPVPYKEMTLNQTYGPYMKGNRWADPDHKAAVDAMRRVSSNECRSRHGKMMSRLTMGAFGEAAVSVKMSSLLRQSFPRAMKKQDFTLWL</sequence>